<dbReference type="InterPro" id="IPR039448">
    <property type="entry name" value="Beta_helix"/>
</dbReference>
<dbReference type="RefSeq" id="WP_240099902.1">
    <property type="nucleotide sequence ID" value="NZ_JAJSON010000025.1"/>
</dbReference>
<sequence length="545" mass="60564">MELKILSFIFIFFCNFSYSKTFYVNAEKGSDTNSGLHKTEAWKSFSNFSRIKLEPGDTINLAAGIEIKGSLILKNIYGDSEKPIVIRSYKDGRAKSKKAIINAADFNNGILIENSSHIRISNLEIRANGGRKSIQNTGKGMRCGILVRTSGDIISENIEISDVDISDIFYENLGYKRPESEVYSANGTQGYGYGIRFINTSEKALIRDVKVLNSSISNVGHTGLKFTSRRNGGIRDFKVFNNIVFNTGGPGIQIGSANNGHVYKNKIDRSGSGNDPRKWGRGSGLWTWGCTGILIEKNQFLNARGPGDSAGIHIDFNCRDVVVQYNLSRNNAGGFCEILGNNYNCSYRYNVSINDGYRIKGKNGAFQEGKTFWLSGFNGKDRKRKGPFNTYFYNNTIYLKKGIEAKIAIDKASNGILIANNIFYIEGPSSLVKGDQYRPEKTGGKFTGDIIFKRNLFLKPENWPSEIQIRDTQPIYGTPAFKNKNGENIEDFVPTNTALIRNKGISIPKLLNDPDGLKYGMKVKVDILGNEIKSQPDLGAIEINN</sequence>
<dbReference type="SUPFAM" id="SSF51126">
    <property type="entry name" value="Pectin lyase-like"/>
    <property type="match status" value="1"/>
</dbReference>
<dbReference type="InterPro" id="IPR006626">
    <property type="entry name" value="PbH1"/>
</dbReference>
<dbReference type="SMART" id="SM00710">
    <property type="entry name" value="PbH1"/>
    <property type="match status" value="8"/>
</dbReference>
<dbReference type="Gene3D" id="2.160.20.10">
    <property type="entry name" value="Single-stranded right-handed beta-helix, Pectin lyase-like"/>
    <property type="match status" value="2"/>
</dbReference>
<name>A0A9X1UYE1_9FLAO</name>
<dbReference type="Pfam" id="PF13229">
    <property type="entry name" value="Beta_helix"/>
    <property type="match status" value="1"/>
</dbReference>
<keyword evidence="3" id="KW-1185">Reference proteome</keyword>
<organism evidence="2 3">
    <name type="scientific">Christiangramia crocea</name>
    <dbReference type="NCBI Taxonomy" id="2904124"/>
    <lineage>
        <taxon>Bacteria</taxon>
        <taxon>Pseudomonadati</taxon>
        <taxon>Bacteroidota</taxon>
        <taxon>Flavobacteriia</taxon>
        <taxon>Flavobacteriales</taxon>
        <taxon>Flavobacteriaceae</taxon>
        <taxon>Christiangramia</taxon>
    </lineage>
</organism>
<dbReference type="Proteomes" id="UP001139344">
    <property type="component" value="Unassembled WGS sequence"/>
</dbReference>
<comment type="caution">
    <text evidence="2">The sequence shown here is derived from an EMBL/GenBank/DDBJ whole genome shotgun (WGS) entry which is preliminary data.</text>
</comment>
<evidence type="ECO:0000313" key="2">
    <source>
        <dbReference type="EMBL" id="MCG9972548.1"/>
    </source>
</evidence>
<gene>
    <name evidence="2" type="ORF">LU635_12935</name>
</gene>
<evidence type="ECO:0000259" key="1">
    <source>
        <dbReference type="Pfam" id="PF13229"/>
    </source>
</evidence>
<feature type="domain" description="Right handed beta helix" evidence="1">
    <location>
        <begin position="194"/>
        <end position="352"/>
    </location>
</feature>
<dbReference type="EMBL" id="JAJSON010000025">
    <property type="protein sequence ID" value="MCG9972548.1"/>
    <property type="molecule type" value="Genomic_DNA"/>
</dbReference>
<dbReference type="InterPro" id="IPR011050">
    <property type="entry name" value="Pectin_lyase_fold/virulence"/>
</dbReference>
<dbReference type="InterPro" id="IPR012334">
    <property type="entry name" value="Pectin_lyas_fold"/>
</dbReference>
<accession>A0A9X1UYE1</accession>
<evidence type="ECO:0000313" key="3">
    <source>
        <dbReference type="Proteomes" id="UP001139344"/>
    </source>
</evidence>
<protein>
    <submittedName>
        <fullName evidence="2">Right-handed parallel beta-helix repeat-containing protein</fullName>
    </submittedName>
</protein>
<proteinExistence type="predicted"/>
<dbReference type="AlphaFoldDB" id="A0A9X1UYE1"/>
<reference evidence="2" key="1">
    <citation type="submission" date="2021-12" db="EMBL/GenBank/DDBJ databases">
        <title>Description of Gramella crocea sp. nov., a new bacterium isolated from activated sludge.</title>
        <authorList>
            <person name="Zhang X."/>
        </authorList>
    </citation>
    <scope>NUCLEOTIDE SEQUENCE</scope>
    <source>
        <strain evidence="2">YB25</strain>
    </source>
</reference>